<dbReference type="EMBL" id="NQWI01000030">
    <property type="protein sequence ID" value="PDW03415.1"/>
    <property type="molecule type" value="Genomic_DNA"/>
</dbReference>
<dbReference type="RefSeq" id="WP_097643732.1">
    <property type="nucleotide sequence ID" value="NZ_NQWI01000030.1"/>
</dbReference>
<accession>A0A2A6RKJ1</accession>
<comment type="caution">
    <text evidence="1">The sequence shown here is derived from an EMBL/GenBank/DDBJ whole genome shotgun (WGS) entry which is preliminary data.</text>
</comment>
<keyword evidence="2" id="KW-1185">Reference proteome</keyword>
<dbReference type="AlphaFoldDB" id="A0A2A6RKJ1"/>
<name>A0A2A6RKJ1_9CHLR</name>
<proteinExistence type="predicted"/>
<protein>
    <submittedName>
        <fullName evidence="1">Uncharacterized protein</fullName>
    </submittedName>
</protein>
<organism evidence="1 2">
    <name type="scientific">Candidatus Viridilinea mediisalina</name>
    <dbReference type="NCBI Taxonomy" id="2024553"/>
    <lineage>
        <taxon>Bacteria</taxon>
        <taxon>Bacillati</taxon>
        <taxon>Chloroflexota</taxon>
        <taxon>Chloroflexia</taxon>
        <taxon>Chloroflexales</taxon>
        <taxon>Chloroflexineae</taxon>
        <taxon>Oscillochloridaceae</taxon>
        <taxon>Candidatus Viridilinea</taxon>
    </lineage>
</organism>
<dbReference type="Proteomes" id="UP000220527">
    <property type="component" value="Unassembled WGS sequence"/>
</dbReference>
<reference evidence="2" key="1">
    <citation type="submission" date="2017-08" db="EMBL/GenBank/DDBJ databases">
        <authorList>
            <person name="Grouzdev D.S."/>
            <person name="Gaisin V.A."/>
            <person name="Rysina M.S."/>
            <person name="Gorlenko V.M."/>
        </authorList>
    </citation>
    <scope>NUCLEOTIDE SEQUENCE [LARGE SCALE GENOMIC DNA]</scope>
    <source>
        <strain evidence="2">Kir15-3F</strain>
    </source>
</reference>
<evidence type="ECO:0000313" key="2">
    <source>
        <dbReference type="Proteomes" id="UP000220527"/>
    </source>
</evidence>
<dbReference type="OrthoDB" id="9854377at2"/>
<sequence length="79" mass="8952">MLLRKPNLYGATVEATGCILDAEGQATGWWVSDDGRTLVDIHHRVVGTITLRGRVYDQRGQFMADVVRYDYILRQNELG</sequence>
<evidence type="ECO:0000313" key="1">
    <source>
        <dbReference type="EMBL" id="PDW03415.1"/>
    </source>
</evidence>
<gene>
    <name evidence="1" type="ORF">CJ255_08785</name>
</gene>